<dbReference type="Gene3D" id="3.60.10.10">
    <property type="entry name" value="Endonuclease/exonuclease/phosphatase"/>
    <property type="match status" value="1"/>
</dbReference>
<dbReference type="GO" id="GO:0004519">
    <property type="term" value="F:endonuclease activity"/>
    <property type="evidence" value="ECO:0007669"/>
    <property type="project" value="UniProtKB-KW"/>
</dbReference>
<protein>
    <submittedName>
        <fullName evidence="1">Helentron 4 helitron-like transposon replicase/helicase/endonuclease</fullName>
    </submittedName>
</protein>
<keyword evidence="1" id="KW-0378">Hydrolase</keyword>
<reference evidence="1" key="2">
    <citation type="submission" date="2016-06" db="EMBL/GenBank/DDBJ databases">
        <title>The genome of a short-lived fish provides insights into sex chromosome evolution and the genetic control of aging.</title>
        <authorList>
            <person name="Reichwald K."/>
            <person name="Felder M."/>
            <person name="Petzold A."/>
            <person name="Koch P."/>
            <person name="Groth M."/>
            <person name="Platzer M."/>
        </authorList>
    </citation>
    <scope>NUCLEOTIDE SEQUENCE</scope>
    <source>
        <tissue evidence="1">Brain</tissue>
    </source>
</reference>
<dbReference type="AlphaFoldDB" id="A0A1A8N2T0"/>
<gene>
    <name evidence="1" type="primary">HEL_DR4</name>
</gene>
<keyword evidence="1" id="KW-0547">Nucleotide-binding</keyword>
<keyword evidence="1" id="KW-0347">Helicase</keyword>
<keyword evidence="1" id="KW-0067">ATP-binding</keyword>
<accession>A0A1A8N2T0</accession>
<dbReference type="GO" id="GO:0004386">
    <property type="term" value="F:helicase activity"/>
    <property type="evidence" value="ECO:0007669"/>
    <property type="project" value="UniProtKB-KW"/>
</dbReference>
<proteinExistence type="predicted"/>
<sequence>MGMYYQNRENKKGGGMALYICNTLKSKVMYNMSTATADVMEMITVEITSEKTKNIIISSIYRAPGSCIESFTNTIS</sequence>
<feature type="non-terminal residue" evidence="1">
    <location>
        <position position="76"/>
    </location>
</feature>
<keyword evidence="1" id="KW-0255">Endonuclease</keyword>
<organism evidence="1">
    <name type="scientific">Nothobranchius pienaari</name>
    <dbReference type="NCBI Taxonomy" id="704102"/>
    <lineage>
        <taxon>Eukaryota</taxon>
        <taxon>Metazoa</taxon>
        <taxon>Chordata</taxon>
        <taxon>Craniata</taxon>
        <taxon>Vertebrata</taxon>
        <taxon>Euteleostomi</taxon>
        <taxon>Actinopterygii</taxon>
        <taxon>Neopterygii</taxon>
        <taxon>Teleostei</taxon>
        <taxon>Neoteleostei</taxon>
        <taxon>Acanthomorphata</taxon>
        <taxon>Ovalentaria</taxon>
        <taxon>Atherinomorphae</taxon>
        <taxon>Cyprinodontiformes</taxon>
        <taxon>Nothobranchiidae</taxon>
        <taxon>Nothobranchius</taxon>
    </lineage>
</organism>
<dbReference type="EMBL" id="HAEF01021920">
    <property type="protein sequence ID" value="SBR63079.1"/>
    <property type="molecule type" value="Transcribed_RNA"/>
</dbReference>
<evidence type="ECO:0000313" key="1">
    <source>
        <dbReference type="EMBL" id="SBR63079.1"/>
    </source>
</evidence>
<name>A0A1A8N2T0_9TELE</name>
<reference evidence="1" key="1">
    <citation type="submission" date="2016-05" db="EMBL/GenBank/DDBJ databases">
        <authorList>
            <person name="Lavstsen T."/>
            <person name="Jespersen J.S."/>
        </authorList>
    </citation>
    <scope>NUCLEOTIDE SEQUENCE</scope>
    <source>
        <tissue evidence="1">Brain</tissue>
    </source>
</reference>
<dbReference type="InterPro" id="IPR036691">
    <property type="entry name" value="Endo/exonu/phosph_ase_sf"/>
</dbReference>
<keyword evidence="1" id="KW-0540">Nuclease</keyword>